<dbReference type="Proteomes" id="UP000031184">
    <property type="component" value="Unassembled WGS sequence"/>
</dbReference>
<organism evidence="2 3">
    <name type="scientific">Fusobacterium necrophorum subsp. funduliforme B35</name>
    <dbReference type="NCBI Taxonomy" id="1226633"/>
    <lineage>
        <taxon>Bacteria</taxon>
        <taxon>Fusobacteriati</taxon>
        <taxon>Fusobacteriota</taxon>
        <taxon>Fusobacteriia</taxon>
        <taxon>Fusobacteriales</taxon>
        <taxon>Fusobacteriaceae</taxon>
        <taxon>Fusobacterium</taxon>
    </lineage>
</organism>
<evidence type="ECO:0000256" key="1">
    <source>
        <dbReference type="SAM" id="Phobius"/>
    </source>
</evidence>
<keyword evidence="1" id="KW-0812">Transmembrane</keyword>
<keyword evidence="1" id="KW-1133">Transmembrane helix</keyword>
<dbReference type="EMBL" id="AUZI01000004">
    <property type="protein sequence ID" value="KID50359.1"/>
    <property type="molecule type" value="Genomic_DNA"/>
</dbReference>
<comment type="caution">
    <text evidence="2">The sequence shown here is derived from an EMBL/GenBank/DDBJ whole genome shotgun (WGS) entry which is preliminary data.</text>
</comment>
<feature type="transmembrane region" description="Helical" evidence="1">
    <location>
        <begin position="47"/>
        <end position="69"/>
    </location>
</feature>
<evidence type="ECO:0000313" key="2">
    <source>
        <dbReference type="EMBL" id="KID50359.1"/>
    </source>
</evidence>
<dbReference type="AlphaFoldDB" id="A0A0B4EZR6"/>
<reference evidence="2 3" key="1">
    <citation type="submission" date="2013-08" db="EMBL/GenBank/DDBJ databases">
        <title>An opportunistic ruminal bacterium that causes liver abscesses in cattle.</title>
        <authorList>
            <person name="Benahmed F.H."/>
            <person name="Rasmussen M."/>
            <person name="Harbottle H."/>
            <person name="Soppet D."/>
            <person name="Nagaraja T.G."/>
            <person name="Davidson M."/>
        </authorList>
    </citation>
    <scope>NUCLEOTIDE SEQUENCE [LARGE SCALE GENOMIC DNA]</scope>
    <source>
        <strain evidence="2 3">B35</strain>
    </source>
</reference>
<sequence>MSASLFILHFIFIKKNIKLKYFTGLEIFFMSLFFNFSHIFMRIEFFLLVKYIICFLFYMFFIFMCLYNINFLKI</sequence>
<gene>
    <name evidence="2" type="ORF">C095_00315</name>
</gene>
<dbReference type="PATRIC" id="fig|1226633.4.peg.55"/>
<keyword evidence="1" id="KW-0472">Membrane</keyword>
<proteinExistence type="predicted"/>
<evidence type="ECO:0000313" key="3">
    <source>
        <dbReference type="Proteomes" id="UP000031184"/>
    </source>
</evidence>
<protein>
    <submittedName>
        <fullName evidence="2">Uncharacterized protein</fullName>
    </submittedName>
</protein>
<name>A0A0B4EZR6_9FUSO</name>
<accession>A0A0B4EZR6</accession>
<feature type="transmembrane region" description="Helical" evidence="1">
    <location>
        <begin position="21"/>
        <end position="41"/>
    </location>
</feature>